<feature type="region of interest" description="Disordered" evidence="2">
    <location>
        <begin position="78"/>
        <end position="122"/>
    </location>
</feature>
<feature type="compositionally biased region" description="Polar residues" evidence="2">
    <location>
        <begin position="95"/>
        <end position="122"/>
    </location>
</feature>
<dbReference type="InParanoid" id="E5A8N6"/>
<dbReference type="CDD" id="cd12261">
    <property type="entry name" value="RRM1_3_MRN1"/>
    <property type="match status" value="1"/>
</dbReference>
<evidence type="ECO:0000256" key="2">
    <source>
        <dbReference type="SAM" id="MobiDB-lite"/>
    </source>
</evidence>
<feature type="transmembrane region" description="Helical" evidence="3">
    <location>
        <begin position="698"/>
        <end position="715"/>
    </location>
</feature>
<dbReference type="Pfam" id="PF00795">
    <property type="entry name" value="CN_hydrolase"/>
    <property type="match status" value="1"/>
</dbReference>
<evidence type="ECO:0000259" key="4">
    <source>
        <dbReference type="PROSITE" id="PS50263"/>
    </source>
</evidence>
<dbReference type="PANTHER" id="PTHR43674:SF16">
    <property type="entry name" value="CARBON-NITROGEN FAMILY, PUTATIVE (AFU_ORTHOLOGUE AFUA_5G02350)-RELATED"/>
    <property type="match status" value="1"/>
</dbReference>
<dbReference type="PANTHER" id="PTHR43674">
    <property type="entry name" value="NITRILASE C965.09-RELATED"/>
    <property type="match status" value="1"/>
</dbReference>
<keyword evidence="1" id="KW-0378">Hydrolase</keyword>
<dbReference type="InterPro" id="IPR050345">
    <property type="entry name" value="Aliph_Amidase/BUP"/>
</dbReference>
<gene>
    <name evidence="5" type="ORF">LEMA_P075700.1</name>
</gene>
<dbReference type="STRING" id="985895.E5A8N6"/>
<dbReference type="Proteomes" id="UP000002668">
    <property type="component" value="Genome"/>
</dbReference>
<keyword evidence="3" id="KW-0472">Membrane</keyword>
<protein>
    <recommendedName>
        <fullName evidence="4">CN hydrolase domain-containing protein</fullName>
    </recommendedName>
</protein>
<dbReference type="EMBL" id="FP929137">
    <property type="protein sequence ID" value="CBX99981.1"/>
    <property type="molecule type" value="Genomic_DNA"/>
</dbReference>
<dbReference type="PROSITE" id="PS50263">
    <property type="entry name" value="CN_HYDROLASE"/>
    <property type="match status" value="1"/>
</dbReference>
<dbReference type="InterPro" id="IPR036526">
    <property type="entry name" value="C-N_Hydrolase_sf"/>
</dbReference>
<feature type="domain" description="CN hydrolase" evidence="4">
    <location>
        <begin position="467"/>
        <end position="735"/>
    </location>
</feature>
<dbReference type="CDD" id="cd07197">
    <property type="entry name" value="nitrilase"/>
    <property type="match status" value="1"/>
</dbReference>
<dbReference type="OrthoDB" id="412018at2759"/>
<dbReference type="InterPro" id="IPR003010">
    <property type="entry name" value="C-N_Hydrolase"/>
</dbReference>
<dbReference type="GO" id="GO:0016811">
    <property type="term" value="F:hydrolase activity, acting on carbon-nitrogen (but not peptide) bonds, in linear amides"/>
    <property type="evidence" value="ECO:0007669"/>
    <property type="project" value="TreeGrafter"/>
</dbReference>
<sequence>MSTVTIGQSYFEALLRRAKFYTSEHDLAVGADLSNNVTISKDEHMYLLRAVREYHLLKSALFRGGLTMETLETLLAGEGADTDDKSPPYEYASGKTLSKPTHSLTSPTMSYNDGNSPSTSAASRINRGHLLMNQGATSYDERVSSTESPDRGSSGGSGAPPRHVPVHDQRTVLITDLPERTTHKDLADIVRGGRLLDIFLRNDRSATISFVEGAAEFLAYAKRTDIYLHTKRLKFRWSDRQFHVPSHVANKIANSGATRNLVVRGVATKLTADQIRDHLDHIHNLVVVDIYFKNGDAYISTNSVHNALFARTCMMSRTVYKGLRIEYYPDECAQPLPRLDTRVRPPIRHETTKAIPIVNQYALLGTESDEESETDSTTYPCSGIRVDSDHWSSMLGSVLSICEAPPVFIGAVAPSQWNQDYHSARQHAEFRRDVSLSRPDILLLCIHFQPGPSLSQIERTETMAPIVKVAVIQLYPKPLSPSHNFKKAASFIRAAASQGAELAVLPEYHLTSWHPQHEDFLALCDDWETYLHQYQDLARECGICIVPGTIVERHRGGEGEEGEEEDKEDKEGEGWELRNVAYFIDDEGVVRGKYVKKNLWGPEREHLTGSGRENHEVFDTPIGKIGMLICWDLAFPEAFRELIAQGAKIIIIPTFWKLDDCNEAGLKQNPTAEALFLDSMLTARAFENTCGMCAFFCMYFPGTLAVMVWGNTVWLKEKLTRIRSSPAIVFANAGGPAGQSYAGLSQVTVPFVGPLAKLGGCAEGMSVVDIDMQILEDAENNYKVRSDIASEGWHYDYRHSRMKL</sequence>
<organism evidence="6">
    <name type="scientific">Leptosphaeria maculans (strain JN3 / isolate v23.1.3 / race Av1-4-5-6-7-8)</name>
    <name type="common">Blackleg fungus</name>
    <name type="synonym">Phoma lingam</name>
    <dbReference type="NCBI Taxonomy" id="985895"/>
    <lineage>
        <taxon>Eukaryota</taxon>
        <taxon>Fungi</taxon>
        <taxon>Dikarya</taxon>
        <taxon>Ascomycota</taxon>
        <taxon>Pezizomycotina</taxon>
        <taxon>Dothideomycetes</taxon>
        <taxon>Pleosporomycetidae</taxon>
        <taxon>Pleosporales</taxon>
        <taxon>Pleosporineae</taxon>
        <taxon>Leptosphaeriaceae</taxon>
        <taxon>Plenodomus</taxon>
        <taxon>Plenodomus lingam/Leptosphaeria maculans species complex</taxon>
    </lineage>
</organism>
<dbReference type="AlphaFoldDB" id="E5A8N6"/>
<dbReference type="SUPFAM" id="SSF54928">
    <property type="entry name" value="RNA-binding domain, RBD"/>
    <property type="match status" value="1"/>
</dbReference>
<keyword evidence="3" id="KW-0812">Transmembrane</keyword>
<dbReference type="VEuPathDB" id="FungiDB:LEMA_P075700.1"/>
<name>E5A8N6_LEPMJ</name>
<reference evidence="6" key="1">
    <citation type="journal article" date="2011" name="Nat. Commun.">
        <title>Effector diversification within compartments of the Leptosphaeria maculans genome affected by Repeat-Induced Point mutations.</title>
        <authorList>
            <person name="Rouxel T."/>
            <person name="Grandaubert J."/>
            <person name="Hane J.K."/>
            <person name="Hoede C."/>
            <person name="van de Wouw A.P."/>
            <person name="Couloux A."/>
            <person name="Dominguez V."/>
            <person name="Anthouard V."/>
            <person name="Bally P."/>
            <person name="Bourras S."/>
            <person name="Cozijnsen A.J."/>
            <person name="Ciuffetti L.M."/>
            <person name="Degrave A."/>
            <person name="Dilmaghani A."/>
            <person name="Duret L."/>
            <person name="Fudal I."/>
            <person name="Goodwin S.B."/>
            <person name="Gout L."/>
            <person name="Glaser N."/>
            <person name="Linglin J."/>
            <person name="Kema G.H.J."/>
            <person name="Lapalu N."/>
            <person name="Lawrence C.B."/>
            <person name="May K."/>
            <person name="Meyer M."/>
            <person name="Ollivier B."/>
            <person name="Poulain J."/>
            <person name="Schoch C.L."/>
            <person name="Simon A."/>
            <person name="Spatafora J.W."/>
            <person name="Stachowiak A."/>
            <person name="Turgeon B.G."/>
            <person name="Tyler B.M."/>
            <person name="Vincent D."/>
            <person name="Weissenbach J."/>
            <person name="Amselem J."/>
            <person name="Quesneville H."/>
            <person name="Oliver R.P."/>
            <person name="Wincker P."/>
            <person name="Balesdent M.-H."/>
            <person name="Howlett B.J."/>
        </authorList>
    </citation>
    <scope>NUCLEOTIDE SEQUENCE [LARGE SCALE GENOMIC DNA]</scope>
    <source>
        <strain evidence="6">JN3 / isolate v23.1.3 / race Av1-4-5-6-7-8</strain>
    </source>
</reference>
<dbReference type="eggNOG" id="KOG0118">
    <property type="taxonomic scope" value="Eukaryota"/>
</dbReference>
<dbReference type="GO" id="GO:0003676">
    <property type="term" value="F:nucleic acid binding"/>
    <property type="evidence" value="ECO:0007669"/>
    <property type="project" value="InterPro"/>
</dbReference>
<keyword evidence="3" id="KW-1133">Transmembrane helix</keyword>
<dbReference type="Gene3D" id="3.30.70.330">
    <property type="match status" value="1"/>
</dbReference>
<dbReference type="SUPFAM" id="SSF56317">
    <property type="entry name" value="Carbon-nitrogen hydrolase"/>
    <property type="match status" value="1"/>
</dbReference>
<feature type="region of interest" description="Disordered" evidence="2">
    <location>
        <begin position="137"/>
        <end position="168"/>
    </location>
</feature>
<feature type="compositionally biased region" description="Basic and acidic residues" evidence="2">
    <location>
        <begin position="139"/>
        <end position="150"/>
    </location>
</feature>
<evidence type="ECO:0000256" key="3">
    <source>
        <dbReference type="SAM" id="Phobius"/>
    </source>
</evidence>
<dbReference type="eggNOG" id="KOG0807">
    <property type="taxonomic scope" value="Eukaryota"/>
</dbReference>
<proteinExistence type="predicted"/>
<keyword evidence="6" id="KW-1185">Reference proteome</keyword>
<dbReference type="InterPro" id="IPR012677">
    <property type="entry name" value="Nucleotide-bd_a/b_plait_sf"/>
</dbReference>
<accession>E5A8N6</accession>
<dbReference type="HOGENOM" id="CLU_350236_0_0_1"/>
<evidence type="ECO:0000313" key="5">
    <source>
        <dbReference type="EMBL" id="CBX99981.1"/>
    </source>
</evidence>
<dbReference type="Gene3D" id="3.60.110.10">
    <property type="entry name" value="Carbon-nitrogen hydrolase"/>
    <property type="match status" value="1"/>
</dbReference>
<evidence type="ECO:0000313" key="6">
    <source>
        <dbReference type="Proteomes" id="UP000002668"/>
    </source>
</evidence>
<dbReference type="InterPro" id="IPR035979">
    <property type="entry name" value="RBD_domain_sf"/>
</dbReference>
<evidence type="ECO:0000256" key="1">
    <source>
        <dbReference type="ARBA" id="ARBA00022801"/>
    </source>
</evidence>
<dbReference type="GeneID" id="13292910"/>